<evidence type="ECO:0000256" key="1">
    <source>
        <dbReference type="SAM" id="MobiDB-lite"/>
    </source>
</evidence>
<proteinExistence type="predicted"/>
<dbReference type="InterPro" id="IPR003779">
    <property type="entry name" value="CMD-like"/>
</dbReference>
<accession>A0ABP8TU33</accession>
<comment type="caution">
    <text evidence="3">The sequence shown here is derived from an EMBL/GenBank/DDBJ whole genome shotgun (WGS) entry which is preliminary data.</text>
</comment>
<dbReference type="SUPFAM" id="SSF69118">
    <property type="entry name" value="AhpD-like"/>
    <property type="match status" value="1"/>
</dbReference>
<dbReference type="PANTHER" id="PTHR35446">
    <property type="entry name" value="SI:CH211-175M2.5"/>
    <property type="match status" value="1"/>
</dbReference>
<dbReference type="NCBIfam" id="TIGR00778">
    <property type="entry name" value="ahpD_dom"/>
    <property type="match status" value="1"/>
</dbReference>
<feature type="region of interest" description="Disordered" evidence="1">
    <location>
        <begin position="105"/>
        <end position="138"/>
    </location>
</feature>
<dbReference type="InterPro" id="IPR029032">
    <property type="entry name" value="AhpD-like"/>
</dbReference>
<feature type="compositionally biased region" description="Low complexity" evidence="1">
    <location>
        <begin position="119"/>
        <end position="128"/>
    </location>
</feature>
<gene>
    <name evidence="3" type="ORF">GCM10023195_55450</name>
</gene>
<name>A0ABP8TU33_9ACTN</name>
<reference evidence="4" key="1">
    <citation type="journal article" date="2019" name="Int. J. Syst. Evol. Microbiol.">
        <title>The Global Catalogue of Microorganisms (GCM) 10K type strain sequencing project: providing services to taxonomists for standard genome sequencing and annotation.</title>
        <authorList>
            <consortium name="The Broad Institute Genomics Platform"/>
            <consortium name="The Broad Institute Genome Sequencing Center for Infectious Disease"/>
            <person name="Wu L."/>
            <person name="Ma J."/>
        </authorList>
    </citation>
    <scope>NUCLEOTIDE SEQUENCE [LARGE SCALE GENOMIC DNA]</scope>
    <source>
        <strain evidence="4">JCM 17938</strain>
    </source>
</reference>
<dbReference type="Proteomes" id="UP001500212">
    <property type="component" value="Unassembled WGS sequence"/>
</dbReference>
<organism evidence="3 4">
    <name type="scientific">Actinoallomurus liliacearum</name>
    <dbReference type="NCBI Taxonomy" id="1080073"/>
    <lineage>
        <taxon>Bacteria</taxon>
        <taxon>Bacillati</taxon>
        <taxon>Actinomycetota</taxon>
        <taxon>Actinomycetes</taxon>
        <taxon>Streptosporangiales</taxon>
        <taxon>Thermomonosporaceae</taxon>
        <taxon>Actinoallomurus</taxon>
    </lineage>
</organism>
<sequence>MGSPTTTHIPTGGRFAVSRLNVPPDVPASAQRILDNVGAQLGFVPNMLKTIASNSAVLEVVTTLQGTLSRVLDAKTRHSIALAVSQANGCSYCLAIHTYVARPPRELGRSQARRGRSLRATGGRQPRAGQRRGTRGLRGAGYTDPQILAIVALAVRFLLTNFINNVNQTDLDIPAVGSVDAAVTQ</sequence>
<feature type="domain" description="Carboxymuconolactone decarboxylase-like" evidence="2">
    <location>
        <begin position="65"/>
        <end position="102"/>
    </location>
</feature>
<keyword evidence="4" id="KW-1185">Reference proteome</keyword>
<dbReference type="Gene3D" id="1.20.1290.10">
    <property type="entry name" value="AhpD-like"/>
    <property type="match status" value="1"/>
</dbReference>
<dbReference type="InterPro" id="IPR004675">
    <property type="entry name" value="AhpD_core"/>
</dbReference>
<protein>
    <submittedName>
        <fullName evidence="3">Carboxymuconolactone decarboxylase family protein</fullName>
    </submittedName>
</protein>
<dbReference type="PANTHER" id="PTHR35446:SF3">
    <property type="entry name" value="CMD DOMAIN-CONTAINING PROTEIN"/>
    <property type="match status" value="1"/>
</dbReference>
<evidence type="ECO:0000313" key="4">
    <source>
        <dbReference type="Proteomes" id="UP001500212"/>
    </source>
</evidence>
<dbReference type="Pfam" id="PF02627">
    <property type="entry name" value="CMD"/>
    <property type="match status" value="1"/>
</dbReference>
<evidence type="ECO:0000313" key="3">
    <source>
        <dbReference type="EMBL" id="GAA4612873.1"/>
    </source>
</evidence>
<dbReference type="EMBL" id="BAABHJ010000022">
    <property type="protein sequence ID" value="GAA4612873.1"/>
    <property type="molecule type" value="Genomic_DNA"/>
</dbReference>
<evidence type="ECO:0000259" key="2">
    <source>
        <dbReference type="Pfam" id="PF02627"/>
    </source>
</evidence>